<dbReference type="Proteomes" id="UP001314263">
    <property type="component" value="Unassembled WGS sequence"/>
</dbReference>
<dbReference type="PANTHER" id="PTHR45725">
    <property type="entry name" value="FORMIN HOMOLOGY 2 FAMILY MEMBER"/>
    <property type="match status" value="1"/>
</dbReference>
<evidence type="ECO:0000313" key="6">
    <source>
        <dbReference type="Proteomes" id="UP001314263"/>
    </source>
</evidence>
<feature type="compositionally biased region" description="Low complexity" evidence="3">
    <location>
        <begin position="1"/>
        <end position="14"/>
    </location>
</feature>
<comment type="similarity">
    <text evidence="1">Belongs to the formin-like family.</text>
</comment>
<feature type="compositionally biased region" description="Pro residues" evidence="3">
    <location>
        <begin position="15"/>
        <end position="26"/>
    </location>
</feature>
<evidence type="ECO:0000256" key="1">
    <source>
        <dbReference type="RuleBase" id="RU361260"/>
    </source>
</evidence>
<dbReference type="PROSITE" id="PS51444">
    <property type="entry name" value="FH2"/>
    <property type="match status" value="1"/>
</dbReference>
<feature type="compositionally biased region" description="Pro residues" evidence="3">
    <location>
        <begin position="34"/>
        <end position="44"/>
    </location>
</feature>
<protein>
    <recommendedName>
        <fullName evidence="1">Formin-like protein</fullName>
    </recommendedName>
</protein>
<feature type="compositionally biased region" description="Basic and acidic residues" evidence="3">
    <location>
        <begin position="538"/>
        <end position="551"/>
    </location>
</feature>
<proteinExistence type="inferred from homology"/>
<keyword evidence="2" id="KW-0175">Coiled coil</keyword>
<feature type="region of interest" description="Disordered" evidence="3">
    <location>
        <begin position="808"/>
        <end position="832"/>
    </location>
</feature>
<evidence type="ECO:0000256" key="2">
    <source>
        <dbReference type="SAM" id="Coils"/>
    </source>
</evidence>
<feature type="compositionally biased region" description="Pro residues" evidence="3">
    <location>
        <begin position="90"/>
        <end position="116"/>
    </location>
</feature>
<dbReference type="EMBL" id="CAUYUE010000011">
    <property type="protein sequence ID" value="CAK0784761.1"/>
    <property type="molecule type" value="Genomic_DNA"/>
</dbReference>
<evidence type="ECO:0000256" key="3">
    <source>
        <dbReference type="SAM" id="MobiDB-lite"/>
    </source>
</evidence>
<feature type="domain" description="FH2" evidence="4">
    <location>
        <begin position="150"/>
        <end position="553"/>
    </location>
</feature>
<evidence type="ECO:0000259" key="4">
    <source>
        <dbReference type="PROSITE" id="PS51444"/>
    </source>
</evidence>
<comment type="caution">
    <text evidence="5">The sequence shown here is derived from an EMBL/GenBank/DDBJ whole genome shotgun (WGS) entry which is preliminary data.</text>
</comment>
<evidence type="ECO:0000313" key="5">
    <source>
        <dbReference type="EMBL" id="CAK0784761.1"/>
    </source>
</evidence>
<feature type="compositionally biased region" description="Pro residues" evidence="3">
    <location>
        <begin position="54"/>
        <end position="81"/>
    </location>
</feature>
<feature type="compositionally biased region" description="Low complexity" evidence="3">
    <location>
        <begin position="657"/>
        <end position="666"/>
    </location>
</feature>
<keyword evidence="6" id="KW-1185">Reference proteome</keyword>
<dbReference type="PANTHER" id="PTHR45725:SF1">
    <property type="entry name" value="DISHEVELLED ASSOCIATED ACTIVATOR OF MORPHOGENESIS, ISOFORM D"/>
    <property type="match status" value="1"/>
</dbReference>
<dbReference type="SUPFAM" id="SSF101447">
    <property type="entry name" value="Formin homology 2 domain (FH2 domain)"/>
    <property type="match status" value="1"/>
</dbReference>
<feature type="compositionally biased region" description="Low complexity" evidence="3">
    <location>
        <begin position="552"/>
        <end position="584"/>
    </location>
</feature>
<dbReference type="Gene3D" id="6.10.30.50">
    <property type="match status" value="1"/>
</dbReference>
<feature type="coiled-coil region" evidence="2">
    <location>
        <begin position="428"/>
        <end position="455"/>
    </location>
</feature>
<feature type="compositionally biased region" description="Polar residues" evidence="3">
    <location>
        <begin position="750"/>
        <end position="761"/>
    </location>
</feature>
<reference evidence="5 6" key="1">
    <citation type="submission" date="2023-10" db="EMBL/GenBank/DDBJ databases">
        <authorList>
            <person name="Maclean D."/>
            <person name="Macfadyen A."/>
        </authorList>
    </citation>
    <scope>NUCLEOTIDE SEQUENCE [LARGE SCALE GENOMIC DNA]</scope>
</reference>
<dbReference type="Pfam" id="PF02181">
    <property type="entry name" value="FH2"/>
    <property type="match status" value="1"/>
</dbReference>
<dbReference type="AlphaFoldDB" id="A0AAV1IDH7"/>
<feature type="region of interest" description="Disordered" evidence="3">
    <location>
        <begin position="1"/>
        <end position="153"/>
    </location>
</feature>
<dbReference type="SMART" id="SM00498">
    <property type="entry name" value="FH2"/>
    <property type="match status" value="1"/>
</dbReference>
<dbReference type="InterPro" id="IPR051425">
    <property type="entry name" value="Formin_Homology"/>
</dbReference>
<feature type="region of interest" description="Disordered" evidence="3">
    <location>
        <begin position="736"/>
        <end position="761"/>
    </location>
</feature>
<gene>
    <name evidence="5" type="ORF">CVIRNUC_007965</name>
</gene>
<dbReference type="InterPro" id="IPR015425">
    <property type="entry name" value="FH2_Formin"/>
</dbReference>
<name>A0AAV1IDH7_9CHLO</name>
<accession>A0AAV1IDH7</accession>
<organism evidence="5 6">
    <name type="scientific">Coccomyxa viridis</name>
    <dbReference type="NCBI Taxonomy" id="1274662"/>
    <lineage>
        <taxon>Eukaryota</taxon>
        <taxon>Viridiplantae</taxon>
        <taxon>Chlorophyta</taxon>
        <taxon>core chlorophytes</taxon>
        <taxon>Trebouxiophyceae</taxon>
        <taxon>Trebouxiophyceae incertae sedis</taxon>
        <taxon>Coccomyxaceae</taxon>
        <taxon>Coccomyxa</taxon>
    </lineage>
</organism>
<sequence>MQGRAALPTASQSAAPPPPPPPPPPRRLAAAKAAPPPPPPPPRPRGAASAKRAPAPPPPPPPLPGKAPTSKAPPPPPPPVPTQKALSGKGPPPPPPLPPKKTPGGKAPPPPPPPPKSSVKGTPPAPPPPKGKGHGSPTSKSAQKSRPSTPGIAKVKARRLKQLHWDKIRTPGQATVWAKEQPSVKLNFAELENLFQIMENKAMRKLAKGRSEEILLIEHRRAHNICIELAGVRMPFTAIKDALWRMDASRLSVEQLTALSRAVPEDQERRDLALFLKGEHPKHKGVSDASLLGTVERYFVEIMAIPRLQQRIDCFIFTRSFHPAMQRVRDQLEVLQAASGELMACSDFMILLRAVLTLGNHLNEGTMRGAASGFKLDTLLKLADVKGTDRKTSLLHFVLEQLLKEENASVGTLSAQLKSIRPAANLQVSAIKQSIAELRAGLKRAETEIETAQRLAGSGEGAELMEAFASSMAAFRDAAAASVKATEAHEVDVYNGMKSLAAYFGEDWDAGDPSRVLRVVRDFVNLFNKAHGEIELKKAKEEEERSKEQRRATLAATRRPGAAGAAPPAASAEAATSSASHPEAQTPASRLVASASQSTPAESVGSAWVPDAGSALRRPPADGWPSNGFGRVLDEDLKDAASPSRAAVRPGKHGRTQARVSVQQPQQQASTCSAAHTPCSMQPCSMSMGDAMVTLVASPRKQAGGLKNADREGVGLSLAPHAPQQRLLSADGTPLQPRLALPELGGHSVGDSSEAQSPCSSQLAYADAASTVKSTPVPLVDRMQSVRSPMWLPRLPSLPGGTPLPASCPTTPPGQCRQPGHEAAMAPGTGRPLSANPESIRRAPYMDACTPWTPELEVLGDCQRQFNTSVVKDMLTPAGSRSPSL</sequence>
<dbReference type="InterPro" id="IPR042201">
    <property type="entry name" value="FH2_Formin_sf"/>
</dbReference>
<feature type="region of interest" description="Disordered" evidence="3">
    <location>
        <begin position="538"/>
        <end position="666"/>
    </location>
</feature>
<dbReference type="Gene3D" id="1.20.58.2220">
    <property type="entry name" value="Formin, FH2 domain"/>
    <property type="match status" value="1"/>
</dbReference>